<evidence type="ECO:0000313" key="1">
    <source>
        <dbReference type="EMBL" id="CAB4139682.1"/>
    </source>
</evidence>
<sequence length="149" mass="17292">MTSFSKLEQNLKTVFCFPEEAIHWLNMVWDVMQFFDDIADKDPVKRADLDAVIWASFVGMPGNDFYIKNYQILLPILATSILKWQGADRAERAGLADEKSFMWRAGFYDLILIVMQICFGAEVAARYAENVMRLYGENFNDYLMEFNDA</sequence>
<dbReference type="EMBL" id="LR796365">
    <property type="protein sequence ID" value="CAB4139682.1"/>
    <property type="molecule type" value="Genomic_DNA"/>
</dbReference>
<dbReference type="EMBL" id="LR797466">
    <property type="protein sequence ID" value="CAB4218877.1"/>
    <property type="molecule type" value="Genomic_DNA"/>
</dbReference>
<protein>
    <submittedName>
        <fullName evidence="2">Uncharacterized protein</fullName>
    </submittedName>
</protein>
<organism evidence="2">
    <name type="scientific">uncultured Caudovirales phage</name>
    <dbReference type="NCBI Taxonomy" id="2100421"/>
    <lineage>
        <taxon>Viruses</taxon>
        <taxon>Duplodnaviria</taxon>
        <taxon>Heunggongvirae</taxon>
        <taxon>Uroviricota</taxon>
        <taxon>Caudoviricetes</taxon>
        <taxon>Peduoviridae</taxon>
        <taxon>Maltschvirus</taxon>
        <taxon>Maltschvirus maltsch</taxon>
    </lineage>
</organism>
<accession>A0A6J5SWR4</accession>
<proteinExistence type="predicted"/>
<evidence type="ECO:0000313" key="2">
    <source>
        <dbReference type="EMBL" id="CAB4218877.1"/>
    </source>
</evidence>
<reference evidence="2" key="1">
    <citation type="submission" date="2020-05" db="EMBL/GenBank/DDBJ databases">
        <authorList>
            <person name="Chiriac C."/>
            <person name="Salcher M."/>
            <person name="Ghai R."/>
            <person name="Kavagutti S V."/>
        </authorList>
    </citation>
    <scope>NUCLEOTIDE SEQUENCE</scope>
</reference>
<name>A0A6J5SWR4_9CAUD</name>
<gene>
    <name evidence="2" type="ORF">UFOVP1607_48</name>
    <name evidence="1" type="ORF">UFOVP352_14</name>
</gene>